<sequence>MKSRWRRRKAASDGFVFDKDGRDVRGVVPVSVRGRCTLEKIYKFNKMLEPYQREAIEETVLKPIVEYRPFAILRDLTATPVKVWVPRRKAFRLAERLVPFFVSNVAFFTGLPVTGKIMEFGEDDLSMTELVRMYITDKSDKLKREKGSKKPVFRNYIKVMKKLLDANKEL</sequence>
<dbReference type="EMBL" id="JAKOGI010000949">
    <property type="protein sequence ID" value="KAJ8429004.1"/>
    <property type="molecule type" value="Genomic_DNA"/>
</dbReference>
<name>A0A9Q1JQ68_9CARY</name>
<gene>
    <name evidence="1" type="ORF">Cgig2_025671</name>
</gene>
<keyword evidence="2" id="KW-1185">Reference proteome</keyword>
<accession>A0A9Q1JQ68</accession>
<reference evidence="1" key="1">
    <citation type="submission" date="2022-04" db="EMBL/GenBank/DDBJ databases">
        <title>Carnegiea gigantea Genome sequencing and assembly v2.</title>
        <authorList>
            <person name="Copetti D."/>
            <person name="Sanderson M.J."/>
            <person name="Burquez A."/>
            <person name="Wojciechowski M.F."/>
        </authorList>
    </citation>
    <scope>NUCLEOTIDE SEQUENCE</scope>
    <source>
        <strain evidence="1">SGP5-SGP5p</strain>
        <tissue evidence="1">Aerial part</tissue>
    </source>
</reference>
<organism evidence="1 2">
    <name type="scientific">Carnegiea gigantea</name>
    <dbReference type="NCBI Taxonomy" id="171969"/>
    <lineage>
        <taxon>Eukaryota</taxon>
        <taxon>Viridiplantae</taxon>
        <taxon>Streptophyta</taxon>
        <taxon>Embryophyta</taxon>
        <taxon>Tracheophyta</taxon>
        <taxon>Spermatophyta</taxon>
        <taxon>Magnoliopsida</taxon>
        <taxon>eudicotyledons</taxon>
        <taxon>Gunneridae</taxon>
        <taxon>Pentapetalae</taxon>
        <taxon>Caryophyllales</taxon>
        <taxon>Cactineae</taxon>
        <taxon>Cactaceae</taxon>
        <taxon>Cactoideae</taxon>
        <taxon>Echinocereeae</taxon>
        <taxon>Carnegiea</taxon>
    </lineage>
</organism>
<evidence type="ECO:0000313" key="1">
    <source>
        <dbReference type="EMBL" id="KAJ8429004.1"/>
    </source>
</evidence>
<comment type="caution">
    <text evidence="1">The sequence shown here is derived from an EMBL/GenBank/DDBJ whole genome shotgun (WGS) entry which is preliminary data.</text>
</comment>
<dbReference type="AlphaFoldDB" id="A0A9Q1JQ68"/>
<protein>
    <submittedName>
        <fullName evidence="1">Uncharacterized protein</fullName>
    </submittedName>
</protein>
<evidence type="ECO:0000313" key="2">
    <source>
        <dbReference type="Proteomes" id="UP001153076"/>
    </source>
</evidence>
<dbReference type="Proteomes" id="UP001153076">
    <property type="component" value="Unassembled WGS sequence"/>
</dbReference>
<dbReference type="OrthoDB" id="723791at2759"/>
<proteinExistence type="predicted"/>